<sequence>MSKPKIFALIGNIIRTITFVLGVFSLFQLFSDKNYITSQLPSNMNLSSAEIEAARSFAGTFSIVAQLITLIVLIFTWIAYTKIDTPKERGWKIYLLVMGILGCFSVLGIIGNPVESIFSTAGAICLILAFALKGPHADDEEEVPVI</sequence>
<comment type="caution">
    <text evidence="3">The sequence shown here is derived from an EMBL/GenBank/DDBJ whole genome shotgun (WGS) entry which is preliminary data.</text>
</comment>
<dbReference type="AlphaFoldDB" id="A0A841C8Q5"/>
<keyword evidence="4" id="KW-1185">Reference proteome</keyword>
<protein>
    <submittedName>
        <fullName evidence="3">Small-conductance mechanosensitive channel</fullName>
    </submittedName>
</protein>
<keyword evidence="1" id="KW-1133">Transmembrane helix</keyword>
<keyword evidence="1" id="KW-0812">Transmembrane</keyword>
<feature type="transmembrane region" description="Helical" evidence="1">
    <location>
        <begin position="57"/>
        <end position="81"/>
    </location>
</feature>
<accession>A0A841C8Q5</accession>
<keyword evidence="1" id="KW-0472">Membrane</keyword>
<dbReference type="InterPro" id="IPR025273">
    <property type="entry name" value="DUF4064"/>
</dbReference>
<reference evidence="3 4" key="1">
    <citation type="submission" date="2020-08" db="EMBL/GenBank/DDBJ databases">
        <title>Genomic Encyclopedia of Type Strains, Phase IV (KMG-IV): sequencing the most valuable type-strain genomes for metagenomic binning, comparative biology and taxonomic classification.</title>
        <authorList>
            <person name="Goeker M."/>
        </authorList>
    </citation>
    <scope>NUCLEOTIDE SEQUENCE [LARGE SCALE GENOMIC DNA]</scope>
    <source>
        <strain evidence="3 4">DSM 14925</strain>
    </source>
</reference>
<evidence type="ECO:0000259" key="2">
    <source>
        <dbReference type="Pfam" id="PF13273"/>
    </source>
</evidence>
<feature type="transmembrane region" description="Helical" evidence="1">
    <location>
        <begin position="7"/>
        <end position="30"/>
    </location>
</feature>
<gene>
    <name evidence="3" type="ORF">HNQ37_000653</name>
</gene>
<name>A0A841C8Q5_9LACT</name>
<dbReference type="RefSeq" id="WP_183539251.1">
    <property type="nucleotide sequence ID" value="NZ_JACHHV010000007.1"/>
</dbReference>
<dbReference type="Proteomes" id="UP000562464">
    <property type="component" value="Unassembled WGS sequence"/>
</dbReference>
<evidence type="ECO:0000313" key="4">
    <source>
        <dbReference type="Proteomes" id="UP000562464"/>
    </source>
</evidence>
<dbReference type="Pfam" id="PF13273">
    <property type="entry name" value="DUF4064"/>
    <property type="match status" value="1"/>
</dbReference>
<feature type="domain" description="DUF4064" evidence="2">
    <location>
        <begin position="4"/>
        <end position="105"/>
    </location>
</feature>
<evidence type="ECO:0000256" key="1">
    <source>
        <dbReference type="SAM" id="Phobius"/>
    </source>
</evidence>
<proteinExistence type="predicted"/>
<evidence type="ECO:0000313" key="3">
    <source>
        <dbReference type="EMBL" id="MBB5887779.1"/>
    </source>
</evidence>
<dbReference type="EMBL" id="JACHHV010000007">
    <property type="protein sequence ID" value="MBB5887779.1"/>
    <property type="molecule type" value="Genomic_DNA"/>
</dbReference>
<feature type="transmembrane region" description="Helical" evidence="1">
    <location>
        <begin position="93"/>
        <end position="110"/>
    </location>
</feature>
<organism evidence="3 4">
    <name type="scientific">Lactovum miscens</name>
    <dbReference type="NCBI Taxonomy" id="190387"/>
    <lineage>
        <taxon>Bacteria</taxon>
        <taxon>Bacillati</taxon>
        <taxon>Bacillota</taxon>
        <taxon>Bacilli</taxon>
        <taxon>Lactobacillales</taxon>
        <taxon>Streptococcaceae</taxon>
        <taxon>Lactovum</taxon>
    </lineage>
</organism>